<sequence length="162" mass="17237">MSRSSLKSCDSVANAFLGKTVKRILSTPRPANSPIKDPKDSGMPSSHGVSLGYLSASAIVLHPLGTLPSLLLLGYCGVGLWYRVLRGLHTWPQVIVGYVFGATNAAVFWNSPLYPALEGCIRGAMGDKVDFKAAGVILVAGAIVVGWREIAKARRFVVKKGK</sequence>
<evidence type="ECO:0008006" key="4">
    <source>
        <dbReference type="Google" id="ProtNLM"/>
    </source>
</evidence>
<dbReference type="EMBL" id="BRXZ01001723">
    <property type="protein sequence ID" value="GMH77340.1"/>
    <property type="molecule type" value="Genomic_DNA"/>
</dbReference>
<dbReference type="OrthoDB" id="302705at2759"/>
<feature type="transmembrane region" description="Helical" evidence="1">
    <location>
        <begin position="94"/>
        <end position="111"/>
    </location>
</feature>
<gene>
    <name evidence="2" type="ORF">TrRE_jg4438</name>
</gene>
<evidence type="ECO:0000256" key="1">
    <source>
        <dbReference type="SAM" id="Phobius"/>
    </source>
</evidence>
<dbReference type="SUPFAM" id="SSF48317">
    <property type="entry name" value="Acid phosphatase/Vanadium-dependent haloperoxidase"/>
    <property type="match status" value="1"/>
</dbReference>
<organism evidence="2 3">
    <name type="scientific">Triparma retinervis</name>
    <dbReference type="NCBI Taxonomy" id="2557542"/>
    <lineage>
        <taxon>Eukaryota</taxon>
        <taxon>Sar</taxon>
        <taxon>Stramenopiles</taxon>
        <taxon>Ochrophyta</taxon>
        <taxon>Bolidophyceae</taxon>
        <taxon>Parmales</taxon>
        <taxon>Triparmaceae</taxon>
        <taxon>Triparma</taxon>
    </lineage>
</organism>
<feature type="transmembrane region" description="Helical" evidence="1">
    <location>
        <begin position="131"/>
        <end position="150"/>
    </location>
</feature>
<dbReference type="AlphaFoldDB" id="A0A9W7AWN4"/>
<keyword evidence="1" id="KW-0472">Membrane</keyword>
<keyword evidence="3" id="KW-1185">Reference proteome</keyword>
<dbReference type="InterPro" id="IPR036938">
    <property type="entry name" value="PAP2/HPO_sf"/>
</dbReference>
<reference evidence="2" key="1">
    <citation type="submission" date="2022-07" db="EMBL/GenBank/DDBJ databases">
        <title>Genome analysis of Parmales, a sister group of diatoms, reveals the evolutionary specialization of diatoms from phago-mixotrophs to photoautotrophs.</title>
        <authorList>
            <person name="Ban H."/>
            <person name="Sato S."/>
            <person name="Yoshikawa S."/>
            <person name="Kazumasa Y."/>
            <person name="Nakamura Y."/>
            <person name="Ichinomiya M."/>
            <person name="Saitoh K."/>
            <person name="Sato N."/>
            <person name="Blanc-Mathieu R."/>
            <person name="Endo H."/>
            <person name="Kuwata A."/>
            <person name="Ogata H."/>
        </authorList>
    </citation>
    <scope>NUCLEOTIDE SEQUENCE</scope>
</reference>
<protein>
    <recommendedName>
        <fullName evidence="4">Phosphatidic acid phosphatase type 2/haloperoxidase domain-containing protein</fullName>
    </recommendedName>
</protein>
<dbReference type="Proteomes" id="UP001165082">
    <property type="component" value="Unassembled WGS sequence"/>
</dbReference>
<evidence type="ECO:0000313" key="3">
    <source>
        <dbReference type="Proteomes" id="UP001165082"/>
    </source>
</evidence>
<feature type="transmembrane region" description="Helical" evidence="1">
    <location>
        <begin position="53"/>
        <end position="82"/>
    </location>
</feature>
<accession>A0A9W7AWN4</accession>
<evidence type="ECO:0000313" key="2">
    <source>
        <dbReference type="EMBL" id="GMH77340.1"/>
    </source>
</evidence>
<proteinExistence type="predicted"/>
<comment type="caution">
    <text evidence="2">The sequence shown here is derived from an EMBL/GenBank/DDBJ whole genome shotgun (WGS) entry which is preliminary data.</text>
</comment>
<keyword evidence="1" id="KW-1133">Transmembrane helix</keyword>
<keyword evidence="1" id="KW-0812">Transmembrane</keyword>
<name>A0A9W7AWN4_9STRA</name>
<dbReference type="Gene3D" id="1.20.144.10">
    <property type="entry name" value="Phosphatidic acid phosphatase type 2/haloperoxidase"/>
    <property type="match status" value="1"/>
</dbReference>